<evidence type="ECO:0000313" key="1">
    <source>
        <dbReference type="EMBL" id="REG84900.1"/>
    </source>
</evidence>
<organism evidence="1 2">
    <name type="scientific">Marinomonas pollencensis</name>
    <dbReference type="NCBI Taxonomy" id="491954"/>
    <lineage>
        <taxon>Bacteria</taxon>
        <taxon>Pseudomonadati</taxon>
        <taxon>Pseudomonadota</taxon>
        <taxon>Gammaproteobacteria</taxon>
        <taxon>Oceanospirillales</taxon>
        <taxon>Oceanospirillaceae</taxon>
        <taxon>Marinomonas</taxon>
    </lineage>
</organism>
<dbReference type="EMBL" id="QUNG01000003">
    <property type="protein sequence ID" value="REG84900.1"/>
    <property type="molecule type" value="Genomic_DNA"/>
</dbReference>
<dbReference type="Proteomes" id="UP000256542">
    <property type="component" value="Unassembled WGS sequence"/>
</dbReference>
<protein>
    <submittedName>
        <fullName evidence="1">Uncharacterized protein</fullName>
    </submittedName>
</protein>
<evidence type="ECO:0000313" key="2">
    <source>
        <dbReference type="Proteomes" id="UP000256542"/>
    </source>
</evidence>
<dbReference type="AlphaFoldDB" id="A0A3E0DPN2"/>
<proteinExistence type="predicted"/>
<comment type="caution">
    <text evidence="1">The sequence shown here is derived from an EMBL/GenBank/DDBJ whole genome shotgun (WGS) entry which is preliminary data.</text>
</comment>
<sequence>MRKALIEPESKAYRYSDSGSLSLLHFLFGYF</sequence>
<gene>
    <name evidence="1" type="ORF">DFP81_10395</name>
</gene>
<keyword evidence="2" id="KW-1185">Reference proteome</keyword>
<accession>A0A3E0DPN2</accession>
<reference evidence="1 2" key="1">
    <citation type="submission" date="2018-08" db="EMBL/GenBank/DDBJ databases">
        <title>Genomic Encyclopedia of Type Strains, Phase III (KMG-III): the genomes of soil and plant-associated and newly described type strains.</title>
        <authorList>
            <person name="Whitman W."/>
        </authorList>
    </citation>
    <scope>NUCLEOTIDE SEQUENCE [LARGE SCALE GENOMIC DNA]</scope>
    <source>
        <strain evidence="1 2">CECT 7375</strain>
    </source>
</reference>
<name>A0A3E0DPN2_9GAMM</name>